<evidence type="ECO:0000313" key="1">
    <source>
        <dbReference type="EMBL" id="GGL81428.1"/>
    </source>
</evidence>
<organism evidence="1 2">
    <name type="scientific">Microlunatus endophyticus</name>
    <dbReference type="NCBI Taxonomy" id="1716077"/>
    <lineage>
        <taxon>Bacteria</taxon>
        <taxon>Bacillati</taxon>
        <taxon>Actinomycetota</taxon>
        <taxon>Actinomycetes</taxon>
        <taxon>Propionibacteriales</taxon>
        <taxon>Propionibacteriaceae</taxon>
        <taxon>Microlunatus</taxon>
    </lineage>
</organism>
<evidence type="ECO:0008006" key="3">
    <source>
        <dbReference type="Google" id="ProtNLM"/>
    </source>
</evidence>
<dbReference type="AlphaFoldDB" id="A0A917W934"/>
<protein>
    <recommendedName>
        <fullName evidence="3">CHAD domain-containing protein</fullName>
    </recommendedName>
</protein>
<accession>A0A917W934</accession>
<proteinExistence type="predicted"/>
<dbReference type="Proteomes" id="UP000613840">
    <property type="component" value="Unassembled WGS sequence"/>
</dbReference>
<name>A0A917W934_9ACTN</name>
<gene>
    <name evidence="1" type="ORF">GCM10011575_44640</name>
</gene>
<sequence>MTKSGPAGEPLLFDLPFTAVPARLDNADLGLARVVALAGRDTTYAAEVTLLDVADHRMIRSGLELAHRVIDGRGDWCLRAPEWQPLLPAERVEPFAVGDLPDDIADIVLPFRRRGALGPVAAISIERQTFEFRAADGDQPLCYLQDDRVTIRRGGVTTARYREITIDPAGSFTAEQEIWLVSAMVAAGGTQIEGFPALATRLGTPATGPTDYPYPRPVDEKSSFETFVEAVLAGRLLELITADLSARGDEPEAGELLQSVVSGLRGDLNGLASALDPDWLAEIDEELGWLVSALEGTSNEGDRVRSVLRRERYLRLLELLVSAVRAPRVEAEALDLPAAETLAGLLADAVAKLIKEADRLGPRSRTEDWSVAALSAEEVARIDGLARMVVAKRDRRAARRLRRPIELLIEARAQAEQGDDAQRQARFSTPADAFELGRAYQRHKQRQAEARDAFLDAWRKAARAGKRS</sequence>
<dbReference type="EMBL" id="BMMZ01000016">
    <property type="protein sequence ID" value="GGL81428.1"/>
    <property type="molecule type" value="Genomic_DNA"/>
</dbReference>
<comment type="caution">
    <text evidence="1">The sequence shown here is derived from an EMBL/GenBank/DDBJ whole genome shotgun (WGS) entry which is preliminary data.</text>
</comment>
<dbReference type="RefSeq" id="WP_188898007.1">
    <property type="nucleotide sequence ID" value="NZ_BMMZ01000016.1"/>
</dbReference>
<reference evidence="1" key="2">
    <citation type="submission" date="2020-09" db="EMBL/GenBank/DDBJ databases">
        <authorList>
            <person name="Sun Q."/>
            <person name="Zhou Y."/>
        </authorList>
    </citation>
    <scope>NUCLEOTIDE SEQUENCE</scope>
    <source>
        <strain evidence="1">CGMCC 4.7306</strain>
    </source>
</reference>
<evidence type="ECO:0000313" key="2">
    <source>
        <dbReference type="Proteomes" id="UP000613840"/>
    </source>
</evidence>
<keyword evidence="2" id="KW-1185">Reference proteome</keyword>
<reference evidence="1" key="1">
    <citation type="journal article" date="2014" name="Int. J. Syst. Evol. Microbiol.">
        <title>Complete genome sequence of Corynebacterium casei LMG S-19264T (=DSM 44701T), isolated from a smear-ripened cheese.</title>
        <authorList>
            <consortium name="US DOE Joint Genome Institute (JGI-PGF)"/>
            <person name="Walter F."/>
            <person name="Albersmeier A."/>
            <person name="Kalinowski J."/>
            <person name="Ruckert C."/>
        </authorList>
    </citation>
    <scope>NUCLEOTIDE SEQUENCE</scope>
    <source>
        <strain evidence="1">CGMCC 4.7306</strain>
    </source>
</reference>